<dbReference type="PANTHER" id="PTHR42756">
    <property type="entry name" value="TRANSCRIPTIONAL REGULATOR, MARR"/>
    <property type="match status" value="1"/>
</dbReference>
<feature type="domain" description="HTH marR-type" evidence="5">
    <location>
        <begin position="1"/>
        <end position="140"/>
    </location>
</feature>
<keyword evidence="3" id="KW-0804">Transcription</keyword>
<dbReference type="InterPro" id="IPR000835">
    <property type="entry name" value="HTH_MarR-typ"/>
</dbReference>
<evidence type="ECO:0000256" key="1">
    <source>
        <dbReference type="ARBA" id="ARBA00023015"/>
    </source>
</evidence>
<keyword evidence="7" id="KW-1185">Reference proteome</keyword>
<feature type="region of interest" description="Disordered" evidence="4">
    <location>
        <begin position="161"/>
        <end position="181"/>
    </location>
</feature>
<dbReference type="Gene3D" id="1.10.10.10">
    <property type="entry name" value="Winged helix-like DNA-binding domain superfamily/Winged helix DNA-binding domain"/>
    <property type="match status" value="1"/>
</dbReference>
<dbReference type="SMART" id="SM00347">
    <property type="entry name" value="HTH_MARR"/>
    <property type="match status" value="1"/>
</dbReference>
<accession>A0A7X2L4E1</accession>
<dbReference type="PRINTS" id="PR00598">
    <property type="entry name" value="HTHMARR"/>
</dbReference>
<proteinExistence type="predicted"/>
<comment type="caution">
    <text evidence="6">The sequence shown here is derived from an EMBL/GenBank/DDBJ whole genome shotgun (WGS) entry which is preliminary data.</text>
</comment>
<keyword evidence="2" id="KW-0238">DNA-binding</keyword>
<evidence type="ECO:0000313" key="7">
    <source>
        <dbReference type="Proteomes" id="UP000463051"/>
    </source>
</evidence>
<dbReference type="PANTHER" id="PTHR42756:SF1">
    <property type="entry name" value="TRANSCRIPTIONAL REPRESSOR OF EMRAB OPERON"/>
    <property type="match status" value="1"/>
</dbReference>
<dbReference type="GO" id="GO:0003677">
    <property type="term" value="F:DNA binding"/>
    <property type="evidence" value="ECO:0007669"/>
    <property type="project" value="UniProtKB-KW"/>
</dbReference>
<dbReference type="EMBL" id="WJXB01000008">
    <property type="protein sequence ID" value="MRN55266.1"/>
    <property type="molecule type" value="Genomic_DNA"/>
</dbReference>
<dbReference type="SUPFAM" id="SSF46785">
    <property type="entry name" value="Winged helix' DNA-binding domain"/>
    <property type="match status" value="1"/>
</dbReference>
<evidence type="ECO:0000256" key="4">
    <source>
        <dbReference type="SAM" id="MobiDB-lite"/>
    </source>
</evidence>
<evidence type="ECO:0000313" key="6">
    <source>
        <dbReference type="EMBL" id="MRN55266.1"/>
    </source>
</evidence>
<reference evidence="6 7" key="1">
    <citation type="submission" date="2019-11" db="EMBL/GenBank/DDBJ databases">
        <title>Paenibacillus monticola sp. nov., a novel PGPR strain isolated from mountain sample in China.</title>
        <authorList>
            <person name="Zhao Q."/>
            <person name="Li H.-P."/>
            <person name="Zhang J.-L."/>
        </authorList>
    </citation>
    <scope>NUCLEOTIDE SEQUENCE [LARGE SCALE GENOMIC DNA]</scope>
    <source>
        <strain evidence="6 7">LC-T2</strain>
    </source>
</reference>
<dbReference type="Pfam" id="PF01047">
    <property type="entry name" value="MarR"/>
    <property type="match status" value="1"/>
</dbReference>
<evidence type="ECO:0000256" key="2">
    <source>
        <dbReference type="ARBA" id="ARBA00023125"/>
    </source>
</evidence>
<dbReference type="AlphaFoldDB" id="A0A7X2L4E1"/>
<feature type="compositionally biased region" description="Polar residues" evidence="4">
    <location>
        <begin position="169"/>
        <end position="181"/>
    </location>
</feature>
<evidence type="ECO:0000259" key="5">
    <source>
        <dbReference type="PROSITE" id="PS50995"/>
    </source>
</evidence>
<protein>
    <submittedName>
        <fullName evidence="6">MarR family transcriptional regulator</fullName>
    </submittedName>
</protein>
<dbReference type="InterPro" id="IPR036388">
    <property type="entry name" value="WH-like_DNA-bd_sf"/>
</dbReference>
<organism evidence="6 7">
    <name type="scientific">Paenibacillus monticola</name>
    <dbReference type="NCBI Taxonomy" id="2666075"/>
    <lineage>
        <taxon>Bacteria</taxon>
        <taxon>Bacillati</taxon>
        <taxon>Bacillota</taxon>
        <taxon>Bacilli</taxon>
        <taxon>Bacillales</taxon>
        <taxon>Paenibacillaceae</taxon>
        <taxon>Paenibacillus</taxon>
    </lineage>
</organism>
<dbReference type="GO" id="GO:0003700">
    <property type="term" value="F:DNA-binding transcription factor activity"/>
    <property type="evidence" value="ECO:0007669"/>
    <property type="project" value="InterPro"/>
</dbReference>
<name>A0A7X2L4E1_9BACL</name>
<evidence type="ECO:0000256" key="3">
    <source>
        <dbReference type="ARBA" id="ARBA00023163"/>
    </source>
</evidence>
<keyword evidence="1" id="KW-0805">Transcription regulation</keyword>
<dbReference type="Proteomes" id="UP000463051">
    <property type="component" value="Unassembled WGS sequence"/>
</dbReference>
<sequence length="181" mass="20879">MSEEHWEQLEQADWLFRKMVRRFVKERDRVSVEGITLPGMLILHKIIREGEQKLGSLAEQLDFTSGAITAISDKLEAGGYTVRRRKEDDRRTVLLDITDKGREMYERNGNIGARCITLLFEGFTEEELALQSRFYERIISNLEGFSDALLELVQQNAETFIPSAPEQKPQGSTKKSNYLSY</sequence>
<gene>
    <name evidence="6" type="ORF">GJB61_19990</name>
</gene>
<dbReference type="InterPro" id="IPR036390">
    <property type="entry name" value="WH_DNA-bd_sf"/>
</dbReference>
<dbReference type="RefSeq" id="WP_154120785.1">
    <property type="nucleotide sequence ID" value="NZ_WJXB01000008.1"/>
</dbReference>
<dbReference type="PROSITE" id="PS50995">
    <property type="entry name" value="HTH_MARR_2"/>
    <property type="match status" value="1"/>
</dbReference>